<dbReference type="RefSeq" id="WP_180943714.1">
    <property type="nucleotide sequence ID" value="NZ_CP041241.1"/>
</dbReference>
<evidence type="ECO:0000256" key="2">
    <source>
        <dbReference type="SAM" id="Phobius"/>
    </source>
</evidence>
<dbReference type="InterPro" id="IPR050879">
    <property type="entry name" value="Acyltransferase_3"/>
</dbReference>
<feature type="region of interest" description="Disordered" evidence="1">
    <location>
        <begin position="367"/>
        <end position="395"/>
    </location>
</feature>
<feature type="transmembrane region" description="Helical" evidence="2">
    <location>
        <begin position="280"/>
        <end position="298"/>
    </location>
</feature>
<sequence length="395" mass="44144">MRIARDRQLDGLRAIAVTMVLYGHFLADDGSYWGHMGVRLFFVLSGFLITRLLLDAREDARFEPATALKSFYARRALRIFPPYFAVLGIVWLIDLERSKTVLAWHALYLSNFWYALQDAWTPWVLCHTWSLSIEEQFYVVWPLIVLIAPRRSIAAICVGVIVCSVAYRFYWPFTGEPSLARDLLPPASMDALASGALLAAYRSENTAWPQWARLSWMPLLGASVFLFWLRPATLTPMLEWLAWIGLEVFPLLPLTMLVGNCSRGIGGYLGRLTELPPLTALGRISYGVYLYHAIVLALAVKAQPWLPVNVSEQGPGRFLVAGAATLLIASISWQIFEKPLNALKRHFPYVRPRASGAVSAFTNAGARVGGRDAESPAYLPEPVSSRKSLQTSDVQ</sequence>
<feature type="transmembrane region" description="Helical" evidence="2">
    <location>
        <begin position="75"/>
        <end position="93"/>
    </location>
</feature>
<proteinExistence type="predicted"/>
<feature type="transmembrane region" description="Helical" evidence="2">
    <location>
        <begin position="213"/>
        <end position="229"/>
    </location>
</feature>
<feature type="transmembrane region" description="Helical" evidence="2">
    <location>
        <begin position="33"/>
        <end position="54"/>
    </location>
</feature>
<dbReference type="PANTHER" id="PTHR23028:SF53">
    <property type="entry name" value="ACYL_TRANSF_3 DOMAIN-CONTAINING PROTEIN"/>
    <property type="match status" value="1"/>
</dbReference>
<dbReference type="Pfam" id="PF01757">
    <property type="entry name" value="Acyl_transf_3"/>
    <property type="match status" value="1"/>
</dbReference>
<protein>
    <submittedName>
        <fullName evidence="3">Acyltransferase</fullName>
    </submittedName>
</protein>
<keyword evidence="3" id="KW-0614">Plasmid</keyword>
<feature type="transmembrane region" description="Helical" evidence="2">
    <location>
        <begin position="318"/>
        <end position="336"/>
    </location>
</feature>
<keyword evidence="2" id="KW-0812">Transmembrane</keyword>
<accession>A0A859QFR3</accession>
<dbReference type="Proteomes" id="UP000510721">
    <property type="component" value="Plasmid pEmeITTGR7c"/>
</dbReference>
<feature type="compositionally biased region" description="Polar residues" evidence="1">
    <location>
        <begin position="385"/>
        <end position="395"/>
    </location>
</feature>
<feature type="transmembrane region" description="Helical" evidence="2">
    <location>
        <begin position="241"/>
        <end position="259"/>
    </location>
</feature>
<dbReference type="KEGG" id="emx:FKV68_28265"/>
<evidence type="ECO:0000313" key="3">
    <source>
        <dbReference type="EMBL" id="QLL65253.1"/>
    </source>
</evidence>
<keyword evidence="2" id="KW-0472">Membrane</keyword>
<dbReference type="GO" id="GO:0000271">
    <property type="term" value="P:polysaccharide biosynthetic process"/>
    <property type="evidence" value="ECO:0007669"/>
    <property type="project" value="TreeGrafter"/>
</dbReference>
<dbReference type="GO" id="GO:0016020">
    <property type="term" value="C:membrane"/>
    <property type="evidence" value="ECO:0007669"/>
    <property type="project" value="TreeGrafter"/>
</dbReference>
<keyword evidence="3" id="KW-0808">Transferase</keyword>
<evidence type="ECO:0000256" key="1">
    <source>
        <dbReference type="SAM" id="MobiDB-lite"/>
    </source>
</evidence>
<name>A0A859QFR3_9HYPH</name>
<organism evidence="3 4">
    <name type="scientific">Sinorhizobium mexicanum</name>
    <dbReference type="NCBI Taxonomy" id="375549"/>
    <lineage>
        <taxon>Bacteria</taxon>
        <taxon>Pseudomonadati</taxon>
        <taxon>Pseudomonadota</taxon>
        <taxon>Alphaproteobacteria</taxon>
        <taxon>Hyphomicrobiales</taxon>
        <taxon>Rhizobiaceae</taxon>
        <taxon>Sinorhizobium/Ensifer group</taxon>
        <taxon>Sinorhizobium</taxon>
    </lineage>
</organism>
<keyword evidence="4" id="KW-1185">Reference proteome</keyword>
<dbReference type="EMBL" id="CP041241">
    <property type="protein sequence ID" value="QLL65253.1"/>
    <property type="molecule type" value="Genomic_DNA"/>
</dbReference>
<dbReference type="GO" id="GO:0016747">
    <property type="term" value="F:acyltransferase activity, transferring groups other than amino-acyl groups"/>
    <property type="evidence" value="ECO:0007669"/>
    <property type="project" value="InterPro"/>
</dbReference>
<dbReference type="PANTHER" id="PTHR23028">
    <property type="entry name" value="ACETYLTRANSFERASE"/>
    <property type="match status" value="1"/>
</dbReference>
<feature type="transmembrane region" description="Helical" evidence="2">
    <location>
        <begin position="153"/>
        <end position="171"/>
    </location>
</feature>
<keyword evidence="3" id="KW-0012">Acyltransferase</keyword>
<feature type="transmembrane region" description="Helical" evidence="2">
    <location>
        <begin position="12"/>
        <end position="27"/>
    </location>
</feature>
<geneLocation type="plasmid" evidence="4">
    <name>pemeittgr7c</name>
</geneLocation>
<keyword evidence="2" id="KW-1133">Transmembrane helix</keyword>
<reference evidence="3 4" key="1">
    <citation type="submission" date="2019-06" db="EMBL/GenBank/DDBJ databases">
        <title>Complete genome sequence of Ensifer mexicanus ITTG R7 isolated from nodules of Acacia angustissima (Mill.) Kuntze.</title>
        <authorList>
            <person name="Rincon-Rosales R."/>
            <person name="Rogel M.A."/>
            <person name="Guerrero G."/>
            <person name="Rincon-Molina C.I."/>
            <person name="Lopez-Lopez A."/>
            <person name="Martinez-Romero E."/>
        </authorList>
    </citation>
    <scope>NUCLEOTIDE SEQUENCE [LARGE SCALE GENOMIC DNA]</scope>
    <source>
        <strain evidence="3 4">ITTG R7</strain>
        <plasmid evidence="4">pemeittgr7c</plasmid>
    </source>
</reference>
<evidence type="ECO:0000313" key="4">
    <source>
        <dbReference type="Proteomes" id="UP000510721"/>
    </source>
</evidence>
<dbReference type="InterPro" id="IPR002656">
    <property type="entry name" value="Acyl_transf_3_dom"/>
</dbReference>
<gene>
    <name evidence="3" type="ORF">FKV68_28265</name>
</gene>
<dbReference type="AlphaFoldDB" id="A0A859QFR3"/>